<reference evidence="2" key="1">
    <citation type="submission" date="2021-01" db="EMBL/GenBank/DDBJ databases">
        <authorList>
            <person name="Corre E."/>
            <person name="Pelletier E."/>
            <person name="Niang G."/>
            <person name="Scheremetjew M."/>
            <person name="Finn R."/>
            <person name="Kale V."/>
            <person name="Holt S."/>
            <person name="Cochrane G."/>
            <person name="Meng A."/>
            <person name="Brown T."/>
            <person name="Cohen L."/>
        </authorList>
    </citation>
    <scope>NUCLEOTIDE SEQUENCE</scope>
    <source>
        <strain evidence="2">OF101</strain>
    </source>
</reference>
<feature type="compositionally biased region" description="Low complexity" evidence="1">
    <location>
        <begin position="122"/>
        <end position="147"/>
    </location>
</feature>
<gene>
    <name evidence="2" type="ORF">ACAT0790_LOCUS24912</name>
</gene>
<feature type="region of interest" description="Disordered" evidence="1">
    <location>
        <begin position="1"/>
        <end position="59"/>
    </location>
</feature>
<organism evidence="2">
    <name type="scientific">Alexandrium catenella</name>
    <name type="common">Red tide dinoflagellate</name>
    <name type="synonym">Gonyaulax catenella</name>
    <dbReference type="NCBI Taxonomy" id="2925"/>
    <lineage>
        <taxon>Eukaryota</taxon>
        <taxon>Sar</taxon>
        <taxon>Alveolata</taxon>
        <taxon>Dinophyceae</taxon>
        <taxon>Gonyaulacales</taxon>
        <taxon>Pyrocystaceae</taxon>
        <taxon>Alexandrium</taxon>
    </lineage>
</organism>
<protein>
    <submittedName>
        <fullName evidence="2">Uncharacterized protein</fullName>
    </submittedName>
</protein>
<evidence type="ECO:0000256" key="1">
    <source>
        <dbReference type="SAM" id="MobiDB-lite"/>
    </source>
</evidence>
<dbReference type="EMBL" id="HBGE01041288">
    <property type="protein sequence ID" value="CAD9136779.1"/>
    <property type="molecule type" value="Transcribed_RNA"/>
</dbReference>
<feature type="compositionally biased region" description="Polar residues" evidence="1">
    <location>
        <begin position="27"/>
        <end position="43"/>
    </location>
</feature>
<feature type="compositionally biased region" description="Polar residues" evidence="1">
    <location>
        <begin position="104"/>
        <end position="113"/>
    </location>
</feature>
<feature type="region of interest" description="Disordered" evidence="1">
    <location>
        <begin position="103"/>
        <end position="150"/>
    </location>
</feature>
<sequence length="215" mass="22917">MQPDDSPDSLPPSPEQERLPMDGGGQTIQRGLGQSESNASILTAGSDCGPPARGPPQTARSVFRHAEGLQPHLKVNPAPATATSALPQSMQMVQAFPTLHRTENGQQPASSMTGPHRSQGHAQAMPMAAPMAAAASTARAPASASSMPRREAAPVWVIEEVIDFGLDANQGPDLEREIDDQAFRCNARHVQQHFRVGLFESCTTTMCADDDKDRC</sequence>
<name>A0A7S1MP05_ALECA</name>
<dbReference type="AlphaFoldDB" id="A0A7S1MP05"/>
<evidence type="ECO:0000313" key="2">
    <source>
        <dbReference type="EMBL" id="CAD9136779.1"/>
    </source>
</evidence>
<proteinExistence type="predicted"/>
<accession>A0A7S1MP05</accession>